<gene>
    <name evidence="5" type="ORF">FVEG_11055</name>
</gene>
<dbReference type="Proteomes" id="UP000009096">
    <property type="component" value="Chromosome 9"/>
</dbReference>
<dbReference type="GO" id="GO:0032259">
    <property type="term" value="P:methylation"/>
    <property type="evidence" value="ECO:0007669"/>
    <property type="project" value="UniProtKB-KW"/>
</dbReference>
<proteinExistence type="predicted"/>
<sequence length="299" mass="31958">MVPSQTPASTIRSAAMSSPPKVAPTEHFNKVAEKYEAITGGATRELAHHAISSIAALKPLTSESKILDNACGTGIVTDIILKSGIQPEIHAVDVAENMINIARNRFSSHPSVHTAVMSGEELAFPDDAFTHSITNLGLMYFTDAGKGAREIARTLKPDGVAVVTGWTVMRQFEIIQEVQAQIRPDDTPFKPPVPDIWLNPEHTKAVLSSAGLDVTSTPIDVHLGGETADEVADLLFHGFGSNVFPSWSVEEQEKGAEIMRKIVRERVVPFTRPSGPGVGIKASGTIFVARKGSGHVPAS</sequence>
<accession>W7N6L1</accession>
<feature type="region of interest" description="Disordered" evidence="3">
    <location>
        <begin position="1"/>
        <end position="24"/>
    </location>
</feature>
<reference evidence="5 6" key="1">
    <citation type="journal article" date="2010" name="Nature">
        <title>Comparative genomics reveals mobile pathogenicity chromosomes in Fusarium.</title>
        <authorList>
            <person name="Ma L.J."/>
            <person name="van der Does H.C."/>
            <person name="Borkovich K.A."/>
            <person name="Coleman J.J."/>
            <person name="Daboussi M.J."/>
            <person name="Di Pietro A."/>
            <person name="Dufresne M."/>
            <person name="Freitag M."/>
            <person name="Grabherr M."/>
            <person name="Henrissat B."/>
            <person name="Houterman P.M."/>
            <person name="Kang S."/>
            <person name="Shim W.B."/>
            <person name="Woloshuk C."/>
            <person name="Xie X."/>
            <person name="Xu J.R."/>
            <person name="Antoniw J."/>
            <person name="Baker S.E."/>
            <person name="Bluhm B.H."/>
            <person name="Breakspear A."/>
            <person name="Brown D.W."/>
            <person name="Butchko R.A."/>
            <person name="Chapman S."/>
            <person name="Coulson R."/>
            <person name="Coutinho P.M."/>
            <person name="Danchin E.G."/>
            <person name="Diener A."/>
            <person name="Gale L.R."/>
            <person name="Gardiner D.M."/>
            <person name="Goff S."/>
            <person name="Hammond-Kosack K.E."/>
            <person name="Hilburn K."/>
            <person name="Hua-Van A."/>
            <person name="Jonkers W."/>
            <person name="Kazan K."/>
            <person name="Kodira C.D."/>
            <person name="Koehrsen M."/>
            <person name="Kumar L."/>
            <person name="Lee Y.H."/>
            <person name="Li L."/>
            <person name="Manners J.M."/>
            <person name="Miranda-Saavedra D."/>
            <person name="Mukherjee M."/>
            <person name="Park G."/>
            <person name="Park J."/>
            <person name="Park S.Y."/>
            <person name="Proctor R.H."/>
            <person name="Regev A."/>
            <person name="Ruiz-Roldan M.C."/>
            <person name="Sain D."/>
            <person name="Sakthikumar S."/>
            <person name="Sykes S."/>
            <person name="Schwartz D.C."/>
            <person name="Turgeon B.G."/>
            <person name="Wapinski I."/>
            <person name="Yoder O."/>
            <person name="Young S."/>
            <person name="Zeng Q."/>
            <person name="Zhou S."/>
            <person name="Galagan J."/>
            <person name="Cuomo C.A."/>
            <person name="Kistler H.C."/>
            <person name="Rep M."/>
        </authorList>
    </citation>
    <scope>NUCLEOTIDE SEQUENCE [LARGE SCALE GENOMIC DNA]</scope>
    <source>
        <strain evidence="6">M3125 / FGSC 7600</strain>
    </source>
</reference>
<keyword evidence="1" id="KW-0489">Methyltransferase</keyword>
<evidence type="ECO:0000256" key="2">
    <source>
        <dbReference type="ARBA" id="ARBA00022679"/>
    </source>
</evidence>
<evidence type="ECO:0000256" key="3">
    <source>
        <dbReference type="SAM" id="MobiDB-lite"/>
    </source>
</evidence>
<evidence type="ECO:0000256" key="1">
    <source>
        <dbReference type="ARBA" id="ARBA00022603"/>
    </source>
</evidence>
<dbReference type="InterPro" id="IPR029063">
    <property type="entry name" value="SAM-dependent_MTases_sf"/>
</dbReference>
<organism evidence="5 6">
    <name type="scientific">Gibberella moniliformis (strain M3125 / FGSC 7600)</name>
    <name type="common">Maize ear and stalk rot fungus</name>
    <name type="synonym">Fusarium verticillioides</name>
    <dbReference type="NCBI Taxonomy" id="334819"/>
    <lineage>
        <taxon>Eukaryota</taxon>
        <taxon>Fungi</taxon>
        <taxon>Dikarya</taxon>
        <taxon>Ascomycota</taxon>
        <taxon>Pezizomycotina</taxon>
        <taxon>Sordariomycetes</taxon>
        <taxon>Hypocreomycetidae</taxon>
        <taxon>Hypocreales</taxon>
        <taxon>Nectriaceae</taxon>
        <taxon>Fusarium</taxon>
        <taxon>Fusarium fujikuroi species complex</taxon>
    </lineage>
</organism>
<dbReference type="OrthoDB" id="2013972at2759"/>
<name>W7N6L1_GIBM7</name>
<dbReference type="GeneID" id="30068593"/>
<dbReference type="PANTHER" id="PTHR43861:SF1">
    <property type="entry name" value="TRANS-ACONITATE 2-METHYLTRANSFERASE"/>
    <property type="match status" value="1"/>
</dbReference>
<evidence type="ECO:0000259" key="4">
    <source>
        <dbReference type="Pfam" id="PF13649"/>
    </source>
</evidence>
<evidence type="ECO:0000313" key="6">
    <source>
        <dbReference type="Proteomes" id="UP000009096"/>
    </source>
</evidence>
<keyword evidence="6" id="KW-1185">Reference proteome</keyword>
<feature type="domain" description="Methyltransferase" evidence="4">
    <location>
        <begin position="66"/>
        <end position="159"/>
    </location>
</feature>
<dbReference type="CDD" id="cd02440">
    <property type="entry name" value="AdoMet_MTases"/>
    <property type="match status" value="1"/>
</dbReference>
<dbReference type="EMBL" id="DS022257">
    <property type="protein sequence ID" value="EWG52272.1"/>
    <property type="molecule type" value="Genomic_DNA"/>
</dbReference>
<keyword evidence="2" id="KW-0808">Transferase</keyword>
<dbReference type="RefSeq" id="XP_018758463.1">
    <property type="nucleotide sequence ID" value="XM_018900216.1"/>
</dbReference>
<dbReference type="PANTHER" id="PTHR43861">
    <property type="entry name" value="TRANS-ACONITATE 2-METHYLTRANSFERASE-RELATED"/>
    <property type="match status" value="1"/>
</dbReference>
<evidence type="ECO:0000313" key="5">
    <source>
        <dbReference type="EMBL" id="EWG52272.1"/>
    </source>
</evidence>
<dbReference type="InterPro" id="IPR041698">
    <property type="entry name" value="Methyltransf_25"/>
</dbReference>
<dbReference type="SUPFAM" id="SSF53335">
    <property type="entry name" value="S-adenosyl-L-methionine-dependent methyltransferases"/>
    <property type="match status" value="1"/>
</dbReference>
<dbReference type="Gene3D" id="3.40.50.150">
    <property type="entry name" value="Vaccinia Virus protein VP39"/>
    <property type="match status" value="1"/>
</dbReference>
<protein>
    <recommendedName>
        <fullName evidence="4">Methyltransferase domain-containing protein</fullName>
    </recommendedName>
</protein>
<dbReference type="KEGG" id="fvr:FVEG_11055"/>
<dbReference type="VEuPathDB" id="FungiDB:FVEG_11055"/>
<dbReference type="AlphaFoldDB" id="W7N6L1"/>
<dbReference type="Pfam" id="PF13649">
    <property type="entry name" value="Methyltransf_25"/>
    <property type="match status" value="1"/>
</dbReference>
<dbReference type="GO" id="GO:0008168">
    <property type="term" value="F:methyltransferase activity"/>
    <property type="evidence" value="ECO:0007669"/>
    <property type="project" value="UniProtKB-KW"/>
</dbReference>
<feature type="compositionally biased region" description="Polar residues" evidence="3">
    <location>
        <begin position="1"/>
        <end position="16"/>
    </location>
</feature>
<dbReference type="eggNOG" id="ENOG502S9N5">
    <property type="taxonomic scope" value="Eukaryota"/>
</dbReference>
<dbReference type="EMBL" id="CM000586">
    <property type="protein sequence ID" value="EWG52272.1"/>
    <property type="molecule type" value="Genomic_DNA"/>
</dbReference>